<dbReference type="GO" id="GO:0008168">
    <property type="term" value="F:methyltransferase activity"/>
    <property type="evidence" value="ECO:0007669"/>
    <property type="project" value="UniProtKB-KW"/>
</dbReference>
<dbReference type="AlphaFoldDB" id="A0A1M6RUT2"/>
<evidence type="ECO:0000259" key="1">
    <source>
        <dbReference type="Pfam" id="PF05050"/>
    </source>
</evidence>
<dbReference type="EMBL" id="FQZF01000046">
    <property type="protein sequence ID" value="SHK36037.1"/>
    <property type="molecule type" value="Genomic_DNA"/>
</dbReference>
<dbReference type="SUPFAM" id="SSF53335">
    <property type="entry name" value="S-adenosyl-L-methionine-dependent methyltransferases"/>
    <property type="match status" value="1"/>
</dbReference>
<keyword evidence="3" id="KW-1185">Reference proteome</keyword>
<dbReference type="Pfam" id="PF05050">
    <property type="entry name" value="Methyltransf_21"/>
    <property type="match status" value="1"/>
</dbReference>
<dbReference type="STRING" id="198092.SAMN02745194_04765"/>
<dbReference type="InterPro" id="IPR029063">
    <property type="entry name" value="SAM-dependent_MTases_sf"/>
</dbReference>
<sequence length="449" mass="47754">MSSSEDPRPLHRRAGRTVLRGLRPLALPFLNRLQSRMRGVVDESASARDLSERLERIEAHLREERVAREAAAQDLSGRLERVEAQLRADSGLVAGLAGAVSAEQAGLLVRLERMQIVLDALRLDGAEGLERLDGALRAAADGLGGRADALVVQLGERTDMVARLVGERADALTGLVGGRTEALLGRLALPLGEDVLVRMPEGYLLVPAEDVALIAAMLESGGRLEPGTVAVIQGLLREGDVVLDVGANLGLTVLPAARSVGATGRVIAVEPASRIAGLLRRSLAMNGLDGRVELHRCAAGAEAGRAVLNMGPISGHSSLLGLPGAERTEEVEVRPLDALVAPGTRVRLAKVDVEGYEAEAWRGMRRIVAENPGLVLLVEFGPEHLRRAGTTPAAWMALFTEAGFRAFEVDEADGVLRPVRPLEALGEVHSVNLVMLREAPDLYPGLRFA</sequence>
<dbReference type="NCBIfam" id="TIGR01444">
    <property type="entry name" value="fkbM_fam"/>
    <property type="match status" value="1"/>
</dbReference>
<dbReference type="Proteomes" id="UP000184387">
    <property type="component" value="Unassembled WGS sequence"/>
</dbReference>
<dbReference type="InterPro" id="IPR006342">
    <property type="entry name" value="FkbM_mtfrase"/>
</dbReference>
<dbReference type="GO" id="GO:0032259">
    <property type="term" value="P:methylation"/>
    <property type="evidence" value="ECO:0007669"/>
    <property type="project" value="UniProtKB-KW"/>
</dbReference>
<protein>
    <submittedName>
        <fullName evidence="2">Methyltransferase, FkbM family</fullName>
    </submittedName>
</protein>
<feature type="domain" description="Methyltransferase FkbM" evidence="1">
    <location>
        <begin position="244"/>
        <end position="405"/>
    </location>
</feature>
<name>A0A1M6RUT2_9PROT</name>
<proteinExistence type="predicted"/>
<dbReference type="RefSeq" id="WP_073139899.1">
    <property type="nucleotide sequence ID" value="NZ_FQZF01000046.1"/>
</dbReference>
<dbReference type="PANTHER" id="PTHR34203">
    <property type="entry name" value="METHYLTRANSFERASE, FKBM FAMILY PROTEIN"/>
    <property type="match status" value="1"/>
</dbReference>
<keyword evidence="2" id="KW-0808">Transferase</keyword>
<evidence type="ECO:0000313" key="3">
    <source>
        <dbReference type="Proteomes" id="UP000184387"/>
    </source>
</evidence>
<dbReference type="PANTHER" id="PTHR34203:SF15">
    <property type="entry name" value="SLL1173 PROTEIN"/>
    <property type="match status" value="1"/>
</dbReference>
<evidence type="ECO:0000313" key="2">
    <source>
        <dbReference type="EMBL" id="SHK36037.1"/>
    </source>
</evidence>
<gene>
    <name evidence="2" type="ORF">SAMN02745194_04765</name>
</gene>
<keyword evidence="2" id="KW-0489">Methyltransferase</keyword>
<organism evidence="2 3">
    <name type="scientific">Muricoccus roseus</name>
    <dbReference type="NCBI Taxonomy" id="198092"/>
    <lineage>
        <taxon>Bacteria</taxon>
        <taxon>Pseudomonadati</taxon>
        <taxon>Pseudomonadota</taxon>
        <taxon>Alphaproteobacteria</taxon>
        <taxon>Acetobacterales</taxon>
        <taxon>Roseomonadaceae</taxon>
        <taxon>Muricoccus</taxon>
    </lineage>
</organism>
<dbReference type="OrthoDB" id="5679686at2"/>
<dbReference type="Gene3D" id="3.40.50.150">
    <property type="entry name" value="Vaccinia Virus protein VP39"/>
    <property type="match status" value="1"/>
</dbReference>
<accession>A0A1M6RUT2</accession>
<reference evidence="2 3" key="1">
    <citation type="submission" date="2016-11" db="EMBL/GenBank/DDBJ databases">
        <authorList>
            <person name="Jaros S."/>
            <person name="Januszkiewicz K."/>
            <person name="Wedrychowicz H."/>
        </authorList>
    </citation>
    <scope>NUCLEOTIDE SEQUENCE [LARGE SCALE GENOMIC DNA]</scope>
    <source>
        <strain evidence="2 3">DSM 14916</strain>
    </source>
</reference>
<dbReference type="InterPro" id="IPR052514">
    <property type="entry name" value="SAM-dependent_MTase"/>
</dbReference>